<dbReference type="AlphaFoldDB" id="A0AAV7QR67"/>
<feature type="region of interest" description="Disordered" evidence="1">
    <location>
        <begin position="37"/>
        <end position="56"/>
    </location>
</feature>
<reference evidence="2" key="1">
    <citation type="journal article" date="2022" name="bioRxiv">
        <title>Sequencing and chromosome-scale assembly of the giantPleurodeles waltlgenome.</title>
        <authorList>
            <person name="Brown T."/>
            <person name="Elewa A."/>
            <person name="Iarovenko S."/>
            <person name="Subramanian E."/>
            <person name="Araus A.J."/>
            <person name="Petzold A."/>
            <person name="Susuki M."/>
            <person name="Suzuki K.-i.T."/>
            <person name="Hayashi T."/>
            <person name="Toyoda A."/>
            <person name="Oliveira C."/>
            <person name="Osipova E."/>
            <person name="Leigh N.D."/>
            <person name="Simon A."/>
            <person name="Yun M.H."/>
        </authorList>
    </citation>
    <scope>NUCLEOTIDE SEQUENCE</scope>
    <source>
        <strain evidence="2">20211129_DDA</strain>
        <tissue evidence="2">Liver</tissue>
    </source>
</reference>
<evidence type="ECO:0000313" key="3">
    <source>
        <dbReference type="Proteomes" id="UP001066276"/>
    </source>
</evidence>
<proteinExistence type="predicted"/>
<sequence length="140" mass="14864">MVLVPPHEPKEDGSGAGLEAMAEFRCGGSHQKMTVSGCGLPRGLPPDFPQSPGGPQSIAVGRRCLKNAGEWPDRAERSLVNFVTNEPKKEKAHSLCALQAAELIHGWCCSSGGHQAMNVPFSTLVASQVLQTDKLSCVDQ</sequence>
<keyword evidence="3" id="KW-1185">Reference proteome</keyword>
<evidence type="ECO:0000256" key="1">
    <source>
        <dbReference type="SAM" id="MobiDB-lite"/>
    </source>
</evidence>
<accession>A0AAV7QR67</accession>
<organism evidence="2 3">
    <name type="scientific">Pleurodeles waltl</name>
    <name type="common">Iberian ribbed newt</name>
    <dbReference type="NCBI Taxonomy" id="8319"/>
    <lineage>
        <taxon>Eukaryota</taxon>
        <taxon>Metazoa</taxon>
        <taxon>Chordata</taxon>
        <taxon>Craniata</taxon>
        <taxon>Vertebrata</taxon>
        <taxon>Euteleostomi</taxon>
        <taxon>Amphibia</taxon>
        <taxon>Batrachia</taxon>
        <taxon>Caudata</taxon>
        <taxon>Salamandroidea</taxon>
        <taxon>Salamandridae</taxon>
        <taxon>Pleurodelinae</taxon>
        <taxon>Pleurodeles</taxon>
    </lineage>
</organism>
<protein>
    <submittedName>
        <fullName evidence="2">Uncharacterized protein</fullName>
    </submittedName>
</protein>
<dbReference type="Proteomes" id="UP001066276">
    <property type="component" value="Chromosome 6"/>
</dbReference>
<dbReference type="EMBL" id="JANPWB010000010">
    <property type="protein sequence ID" value="KAJ1141896.1"/>
    <property type="molecule type" value="Genomic_DNA"/>
</dbReference>
<evidence type="ECO:0000313" key="2">
    <source>
        <dbReference type="EMBL" id="KAJ1141896.1"/>
    </source>
</evidence>
<gene>
    <name evidence="2" type="ORF">NDU88_008224</name>
</gene>
<comment type="caution">
    <text evidence="2">The sequence shown here is derived from an EMBL/GenBank/DDBJ whole genome shotgun (WGS) entry which is preliminary data.</text>
</comment>
<name>A0AAV7QR67_PLEWA</name>